<accession>A0A151J9A6</accession>
<evidence type="ECO:0000313" key="2">
    <source>
        <dbReference type="EMBL" id="KYN21461.1"/>
    </source>
</evidence>
<feature type="compositionally biased region" description="Polar residues" evidence="1">
    <location>
        <begin position="1"/>
        <end position="24"/>
    </location>
</feature>
<proteinExistence type="predicted"/>
<protein>
    <submittedName>
        <fullName evidence="2">Uncharacterized protein</fullName>
    </submittedName>
</protein>
<gene>
    <name evidence="2" type="ORF">ALC57_06160</name>
</gene>
<evidence type="ECO:0000256" key="1">
    <source>
        <dbReference type="SAM" id="MobiDB-lite"/>
    </source>
</evidence>
<sequence>MNLSSQTSEFTSSERASEVNSDVESTTEVDSDVKSTAEEGFLANDTSSDPVDHSSETRNEKLSDFYLIARRNALMHLRIYMMGSNTKNIVVLEK</sequence>
<name>A0A151J9A6_9HYME</name>
<dbReference type="EMBL" id="KQ979442">
    <property type="protein sequence ID" value="KYN21461.1"/>
    <property type="molecule type" value="Genomic_DNA"/>
</dbReference>
<feature type="region of interest" description="Disordered" evidence="1">
    <location>
        <begin position="1"/>
        <end position="57"/>
    </location>
</feature>
<keyword evidence="3" id="KW-1185">Reference proteome</keyword>
<dbReference type="AlphaFoldDB" id="A0A151J9A6"/>
<organism evidence="2 3">
    <name type="scientific">Trachymyrmex cornetzi</name>
    <dbReference type="NCBI Taxonomy" id="471704"/>
    <lineage>
        <taxon>Eukaryota</taxon>
        <taxon>Metazoa</taxon>
        <taxon>Ecdysozoa</taxon>
        <taxon>Arthropoda</taxon>
        <taxon>Hexapoda</taxon>
        <taxon>Insecta</taxon>
        <taxon>Pterygota</taxon>
        <taxon>Neoptera</taxon>
        <taxon>Endopterygota</taxon>
        <taxon>Hymenoptera</taxon>
        <taxon>Apocrita</taxon>
        <taxon>Aculeata</taxon>
        <taxon>Formicoidea</taxon>
        <taxon>Formicidae</taxon>
        <taxon>Myrmicinae</taxon>
        <taxon>Trachymyrmex</taxon>
    </lineage>
</organism>
<reference evidence="2 3" key="1">
    <citation type="submission" date="2015-09" db="EMBL/GenBank/DDBJ databases">
        <title>Trachymyrmex cornetzi WGS genome.</title>
        <authorList>
            <person name="Nygaard S."/>
            <person name="Hu H."/>
            <person name="Boomsma J."/>
            <person name="Zhang G."/>
        </authorList>
    </citation>
    <scope>NUCLEOTIDE SEQUENCE [LARGE SCALE GENOMIC DNA]</scope>
    <source>
        <strain evidence="2">Tcor2-1</strain>
        <tissue evidence="2">Whole body</tissue>
    </source>
</reference>
<dbReference type="Proteomes" id="UP000078492">
    <property type="component" value="Unassembled WGS sequence"/>
</dbReference>
<evidence type="ECO:0000313" key="3">
    <source>
        <dbReference type="Proteomes" id="UP000078492"/>
    </source>
</evidence>